<dbReference type="PROSITE" id="PS51257">
    <property type="entry name" value="PROKAR_LIPOPROTEIN"/>
    <property type="match status" value="1"/>
</dbReference>
<evidence type="ECO:0000313" key="5">
    <source>
        <dbReference type="EMBL" id="VAX19204.1"/>
    </source>
</evidence>
<keyword evidence="3" id="KW-0408">Iron</keyword>
<keyword evidence="2" id="KW-0479">Metal-binding</keyword>
<reference evidence="5" key="1">
    <citation type="submission" date="2018-06" db="EMBL/GenBank/DDBJ databases">
        <authorList>
            <person name="Zhirakovskaya E."/>
        </authorList>
    </citation>
    <scope>NUCLEOTIDE SEQUENCE</scope>
</reference>
<dbReference type="InterPro" id="IPR009056">
    <property type="entry name" value="Cyt_c-like_dom"/>
</dbReference>
<dbReference type="PROSITE" id="PS51007">
    <property type="entry name" value="CYTC"/>
    <property type="match status" value="1"/>
</dbReference>
<dbReference type="GO" id="GO:0046872">
    <property type="term" value="F:metal ion binding"/>
    <property type="evidence" value="ECO:0007669"/>
    <property type="project" value="UniProtKB-KW"/>
</dbReference>
<dbReference type="Gene3D" id="1.10.760.10">
    <property type="entry name" value="Cytochrome c-like domain"/>
    <property type="match status" value="1"/>
</dbReference>
<proteinExistence type="predicted"/>
<dbReference type="GO" id="GO:0020037">
    <property type="term" value="F:heme binding"/>
    <property type="evidence" value="ECO:0007669"/>
    <property type="project" value="InterPro"/>
</dbReference>
<feature type="domain" description="Cytochrome c" evidence="4">
    <location>
        <begin position="51"/>
        <end position="140"/>
    </location>
</feature>
<evidence type="ECO:0000256" key="3">
    <source>
        <dbReference type="ARBA" id="ARBA00023004"/>
    </source>
</evidence>
<gene>
    <name evidence="5" type="ORF">MNBD_IGNAVI01-1882</name>
</gene>
<dbReference type="EMBL" id="UOGD01000131">
    <property type="protein sequence ID" value="VAX19204.1"/>
    <property type="molecule type" value="Genomic_DNA"/>
</dbReference>
<sequence length="143" mass="16323">MINKIVFFFAMLLLISACNSTEKEKPSKEKEVIDKGIGPIKNVELGKIDPALVKKGEETFVAKCSACHKINKRFVGPALMGVTERRSPEWIMNMILNPDQMVKEDPTAKKLLMEYLTQMANQNLTKDEARSILEYFRTQTEKK</sequence>
<dbReference type="InterPro" id="IPR036909">
    <property type="entry name" value="Cyt_c-like_dom_sf"/>
</dbReference>
<name>A0A3B1C577_9ZZZZ</name>
<dbReference type="GO" id="GO:0009055">
    <property type="term" value="F:electron transfer activity"/>
    <property type="evidence" value="ECO:0007669"/>
    <property type="project" value="InterPro"/>
</dbReference>
<protein>
    <submittedName>
        <fullName evidence="5">Multicopper oxidase</fullName>
    </submittedName>
</protein>
<evidence type="ECO:0000256" key="1">
    <source>
        <dbReference type="ARBA" id="ARBA00022617"/>
    </source>
</evidence>
<evidence type="ECO:0000256" key="2">
    <source>
        <dbReference type="ARBA" id="ARBA00022723"/>
    </source>
</evidence>
<accession>A0A3B1C577</accession>
<dbReference type="Pfam" id="PF00034">
    <property type="entry name" value="Cytochrom_C"/>
    <property type="match status" value="1"/>
</dbReference>
<dbReference type="AlphaFoldDB" id="A0A3B1C577"/>
<evidence type="ECO:0000259" key="4">
    <source>
        <dbReference type="PROSITE" id="PS51007"/>
    </source>
</evidence>
<keyword evidence="1" id="KW-0349">Heme</keyword>
<organism evidence="5">
    <name type="scientific">hydrothermal vent metagenome</name>
    <dbReference type="NCBI Taxonomy" id="652676"/>
    <lineage>
        <taxon>unclassified sequences</taxon>
        <taxon>metagenomes</taxon>
        <taxon>ecological metagenomes</taxon>
    </lineage>
</organism>
<dbReference type="SUPFAM" id="SSF46626">
    <property type="entry name" value="Cytochrome c"/>
    <property type="match status" value="1"/>
</dbReference>